<sequence>MVTFLYVLALLLAAQHAQADLPIHALIRDIAGKWRFHKTQPLGGLDVTCGSDMPNTVEGNLMLGNYLEYLRDHFVLEGSSDFELTLDLTAYADSSNKRNRQQWRALAVKDSEGNTVGRWTSVYDQGFEVLLNDGTRYFFYMHFTKQEGDHYETNVHSTHIGWAYTTETSNSAETIRRCAYGHKLDGKRRETTAIVKLLSNDVKDKYRQIDRAIKNGSWEIAPAGKGQVKQKKGSYPCNCSNMEKLNFYDNIPRAFQWKDKVSLKVDNQKHCGNCYAIASRYVLQSRFLIALERMQGLTAEQKMALQELSQFPFDDSDATTCDMFNQGCKGGYPYLTGKRMREFGLLTKNHANGQCSVLSQQRRYFAKDYGYVGGCYQCTACQGEQLIMREVFANGPVVTAMDASVMSDDYDGTVITFDGERTNAGICDVKDHPILSGWEYTSHAVVIVGWDEQVIDGQLVKYWICRNSWGEEWGEHGYFKIERGKNLFGIESEAVFIDPDLTRFTQKPNSALLHDVHNHIKT</sequence>
<dbReference type="SUPFAM" id="SSF75001">
    <property type="entry name" value="Dipeptidyl peptidase I (cathepsin C), exclusion domain"/>
    <property type="match status" value="1"/>
</dbReference>
<evidence type="ECO:0000313" key="19">
    <source>
        <dbReference type="Proteomes" id="UP001195914"/>
    </source>
</evidence>
<dbReference type="GO" id="GO:0008234">
    <property type="term" value="F:cysteine-type peptidase activity"/>
    <property type="evidence" value="ECO:0007669"/>
    <property type="project" value="InterPro"/>
</dbReference>
<evidence type="ECO:0000256" key="16">
    <source>
        <dbReference type="SAM" id="SignalP"/>
    </source>
</evidence>
<dbReference type="AlphaFoldDB" id="A0AAD9G9N2"/>
<dbReference type="Pfam" id="PF08773">
    <property type="entry name" value="CathepsinC_exc"/>
    <property type="match status" value="1"/>
</dbReference>
<keyword evidence="10" id="KW-0868">Chloride</keyword>
<reference evidence="18" key="1">
    <citation type="journal article" date="2014" name="Nucleic Acids Res.">
        <title>The evolutionary dynamics of variant antigen genes in Babesia reveal a history of genomic innovation underlying host-parasite interaction.</title>
        <authorList>
            <person name="Jackson A.P."/>
            <person name="Otto T.D."/>
            <person name="Darby A."/>
            <person name="Ramaprasad A."/>
            <person name="Xia D."/>
            <person name="Echaide I.E."/>
            <person name="Farber M."/>
            <person name="Gahlot S."/>
            <person name="Gamble J."/>
            <person name="Gupta D."/>
            <person name="Gupta Y."/>
            <person name="Jackson L."/>
            <person name="Malandrin L."/>
            <person name="Malas T.B."/>
            <person name="Moussa E."/>
            <person name="Nair M."/>
            <person name="Reid A.J."/>
            <person name="Sanders M."/>
            <person name="Sharma J."/>
            <person name="Tracey A."/>
            <person name="Quail M.A."/>
            <person name="Weir W."/>
            <person name="Wastling J.M."/>
            <person name="Hall N."/>
            <person name="Willadsen P."/>
            <person name="Lingelbach K."/>
            <person name="Shiels B."/>
            <person name="Tait A."/>
            <person name="Berriman M."/>
            <person name="Allred D.R."/>
            <person name="Pain A."/>
        </authorList>
    </citation>
    <scope>NUCLEOTIDE SEQUENCE</scope>
    <source>
        <strain evidence="18">1802A</strain>
    </source>
</reference>
<dbReference type="GO" id="GO:0006508">
    <property type="term" value="P:proteolysis"/>
    <property type="evidence" value="ECO:0007669"/>
    <property type="project" value="InterPro"/>
</dbReference>
<dbReference type="PROSITE" id="PS00139">
    <property type="entry name" value="THIOL_PROTEASE_CYS"/>
    <property type="match status" value="1"/>
</dbReference>
<evidence type="ECO:0000256" key="4">
    <source>
        <dbReference type="ARBA" id="ARBA00011610"/>
    </source>
</evidence>
<reference evidence="18" key="2">
    <citation type="submission" date="2021-05" db="EMBL/GenBank/DDBJ databases">
        <authorList>
            <person name="Pain A."/>
        </authorList>
    </citation>
    <scope>NUCLEOTIDE SEQUENCE</scope>
    <source>
        <strain evidence="18">1802A</strain>
    </source>
</reference>
<comment type="catalytic activity">
    <reaction evidence="1">
        <text>Release of an N-terminal dipeptide, Xaa-Yaa-|-Zaa-, except when Xaa is Arg or Lys, or Yaa or Zaa is Pro.</text>
        <dbReference type="EC" id="3.4.14.1"/>
    </reaction>
</comment>
<evidence type="ECO:0000256" key="1">
    <source>
        <dbReference type="ARBA" id="ARBA00000738"/>
    </source>
</evidence>
<dbReference type="InterPro" id="IPR036496">
    <property type="entry name" value="CathepsinC_exc_dom_sf"/>
</dbReference>
<dbReference type="InterPro" id="IPR000169">
    <property type="entry name" value="Pept_cys_AS"/>
</dbReference>
<dbReference type="Pfam" id="PF00112">
    <property type="entry name" value="Peptidase_C1"/>
    <property type="match status" value="1"/>
</dbReference>
<keyword evidence="9" id="KW-0325">Glycoprotein</keyword>
<evidence type="ECO:0000256" key="15">
    <source>
        <dbReference type="ARBA" id="ARBA00045556"/>
    </source>
</evidence>
<evidence type="ECO:0000256" key="6">
    <source>
        <dbReference type="ARBA" id="ARBA00014709"/>
    </source>
</evidence>
<dbReference type="PROSITE" id="PS00640">
    <property type="entry name" value="THIOL_PROTEASE_ASN"/>
    <property type="match status" value="1"/>
</dbReference>
<organism evidence="18 19">
    <name type="scientific">Babesia divergens</name>
    <dbReference type="NCBI Taxonomy" id="32595"/>
    <lineage>
        <taxon>Eukaryota</taxon>
        <taxon>Sar</taxon>
        <taxon>Alveolata</taxon>
        <taxon>Apicomplexa</taxon>
        <taxon>Aconoidasida</taxon>
        <taxon>Piroplasmida</taxon>
        <taxon>Babesiidae</taxon>
        <taxon>Babesia</taxon>
    </lineage>
</organism>
<keyword evidence="19" id="KW-1185">Reference proteome</keyword>
<proteinExistence type="inferred from homology"/>
<dbReference type="SMART" id="SM00645">
    <property type="entry name" value="Pept_C1"/>
    <property type="match status" value="1"/>
</dbReference>
<dbReference type="InterPro" id="IPR014882">
    <property type="entry name" value="CathepsinC_exc"/>
</dbReference>
<comment type="cofactor">
    <cofactor evidence="2">
        <name>chloride</name>
        <dbReference type="ChEBI" id="CHEBI:17996"/>
    </cofactor>
</comment>
<evidence type="ECO:0000256" key="7">
    <source>
        <dbReference type="ARBA" id="ARBA00023145"/>
    </source>
</evidence>
<evidence type="ECO:0000259" key="17">
    <source>
        <dbReference type="SMART" id="SM00645"/>
    </source>
</evidence>
<dbReference type="PANTHER" id="PTHR12411">
    <property type="entry name" value="CYSTEINE PROTEASE FAMILY C1-RELATED"/>
    <property type="match status" value="1"/>
</dbReference>
<dbReference type="EMBL" id="JAHBMH010000063">
    <property type="protein sequence ID" value="KAK1934360.1"/>
    <property type="molecule type" value="Genomic_DNA"/>
</dbReference>
<dbReference type="Gene3D" id="3.90.70.10">
    <property type="entry name" value="Cysteine proteinases"/>
    <property type="match status" value="1"/>
</dbReference>
<comment type="caution">
    <text evidence="18">The sequence shown here is derived from an EMBL/GenBank/DDBJ whole genome shotgun (WGS) entry which is preliminary data.</text>
</comment>
<evidence type="ECO:0000256" key="5">
    <source>
        <dbReference type="ARBA" id="ARBA00012059"/>
    </source>
</evidence>
<dbReference type="InterPro" id="IPR013128">
    <property type="entry name" value="Peptidase_C1A"/>
</dbReference>
<feature type="domain" description="Peptidase C1A papain C-terminal" evidence="17">
    <location>
        <begin position="251"/>
        <end position="498"/>
    </location>
</feature>
<dbReference type="EC" id="3.4.14.1" evidence="5"/>
<dbReference type="InterPro" id="IPR038765">
    <property type="entry name" value="Papain-like_cys_pep_sf"/>
</dbReference>
<comment type="subunit">
    <text evidence="4">Tetramer of heterotrimers consisting of exclusion domain, heavy- and light chains.</text>
</comment>
<gene>
    <name evidence="18" type="ORF">X943_002026</name>
</gene>
<dbReference type="GO" id="GO:0008239">
    <property type="term" value="F:dipeptidyl-peptidase activity"/>
    <property type="evidence" value="ECO:0007669"/>
    <property type="project" value="UniProtKB-EC"/>
</dbReference>
<evidence type="ECO:0000256" key="14">
    <source>
        <dbReference type="ARBA" id="ARBA00032961"/>
    </source>
</evidence>
<evidence type="ECO:0000256" key="8">
    <source>
        <dbReference type="ARBA" id="ARBA00023157"/>
    </source>
</evidence>
<dbReference type="InterPro" id="IPR025661">
    <property type="entry name" value="Pept_asp_AS"/>
</dbReference>
<feature type="chain" id="PRO_5042095440" description="Dipeptidyl peptidase 1" evidence="16">
    <location>
        <begin position="20"/>
        <end position="522"/>
    </location>
</feature>
<dbReference type="InterPro" id="IPR025660">
    <property type="entry name" value="Pept_his_AS"/>
</dbReference>
<dbReference type="SUPFAM" id="SSF54001">
    <property type="entry name" value="Cysteine proteinases"/>
    <property type="match status" value="1"/>
</dbReference>
<evidence type="ECO:0000256" key="2">
    <source>
        <dbReference type="ARBA" id="ARBA00001923"/>
    </source>
</evidence>
<keyword evidence="7" id="KW-0865">Zymogen</keyword>
<evidence type="ECO:0000256" key="11">
    <source>
        <dbReference type="ARBA" id="ARBA00029762"/>
    </source>
</evidence>
<dbReference type="Proteomes" id="UP001195914">
    <property type="component" value="Unassembled WGS sequence"/>
</dbReference>
<keyword evidence="16" id="KW-0732">Signal</keyword>
<comment type="similarity">
    <text evidence="3">Belongs to the peptidase C1 family.</text>
</comment>
<protein>
    <recommendedName>
        <fullName evidence="6">Dipeptidyl peptidase 1</fullName>
        <ecNumber evidence="5">3.4.14.1</ecNumber>
    </recommendedName>
    <alternativeName>
        <fullName evidence="12">Cathepsin C</fullName>
    </alternativeName>
    <alternativeName>
        <fullName evidence="11">Cathepsin J</fullName>
    </alternativeName>
    <alternativeName>
        <fullName evidence="14">Dipeptidyl peptidase I</fullName>
    </alternativeName>
    <alternativeName>
        <fullName evidence="13">Dipeptidyl transferase</fullName>
    </alternativeName>
</protein>
<feature type="signal peptide" evidence="16">
    <location>
        <begin position="1"/>
        <end position="19"/>
    </location>
</feature>
<dbReference type="PROSITE" id="PS00639">
    <property type="entry name" value="THIOL_PROTEASE_HIS"/>
    <property type="match status" value="1"/>
</dbReference>
<keyword evidence="8" id="KW-1015">Disulfide bond</keyword>
<dbReference type="InterPro" id="IPR000668">
    <property type="entry name" value="Peptidase_C1A_C"/>
</dbReference>
<dbReference type="Gene3D" id="2.40.128.80">
    <property type="entry name" value="Cathepsin C, exclusion domain"/>
    <property type="match status" value="1"/>
</dbReference>
<evidence type="ECO:0000256" key="3">
    <source>
        <dbReference type="ARBA" id="ARBA00008455"/>
    </source>
</evidence>
<comment type="function">
    <text evidence="15">Thiol protease. Has dipeptidylpeptidase activity. Active against a broad range of dipeptide substrates composed of both polar and hydrophobic amino acids. Proline cannot occupy the P1 position and arginine cannot occupy the P2 position of the substrate. Can act as both an exopeptidase and endopeptidase. Activates serine proteases such as elastase, cathepsin G and granzymes A and B.</text>
</comment>
<accession>A0AAD9G9N2</accession>
<evidence type="ECO:0000256" key="10">
    <source>
        <dbReference type="ARBA" id="ARBA00023214"/>
    </source>
</evidence>
<evidence type="ECO:0000256" key="9">
    <source>
        <dbReference type="ARBA" id="ARBA00023180"/>
    </source>
</evidence>
<evidence type="ECO:0000256" key="12">
    <source>
        <dbReference type="ARBA" id="ARBA00029779"/>
    </source>
</evidence>
<name>A0AAD9G9N2_BABDI</name>
<evidence type="ECO:0000313" key="18">
    <source>
        <dbReference type="EMBL" id="KAK1934360.1"/>
    </source>
</evidence>
<evidence type="ECO:0000256" key="13">
    <source>
        <dbReference type="ARBA" id="ARBA00030778"/>
    </source>
</evidence>